<evidence type="ECO:0000256" key="1">
    <source>
        <dbReference type="SAM" id="Coils"/>
    </source>
</evidence>
<name>A0A6S7J7Z9_PARCT</name>
<organism evidence="3 4">
    <name type="scientific">Paramuricea clavata</name>
    <name type="common">Red gorgonian</name>
    <name type="synonym">Violescent sea-whip</name>
    <dbReference type="NCBI Taxonomy" id="317549"/>
    <lineage>
        <taxon>Eukaryota</taxon>
        <taxon>Metazoa</taxon>
        <taxon>Cnidaria</taxon>
        <taxon>Anthozoa</taxon>
        <taxon>Octocorallia</taxon>
        <taxon>Malacalcyonacea</taxon>
        <taxon>Plexauridae</taxon>
        <taxon>Paramuricea</taxon>
    </lineage>
</organism>
<dbReference type="Pfam" id="PF05380">
    <property type="entry name" value="Peptidase_A17"/>
    <property type="match status" value="1"/>
</dbReference>
<gene>
    <name evidence="3" type="ORF">PACLA_8A057655</name>
</gene>
<evidence type="ECO:0000313" key="3">
    <source>
        <dbReference type="EMBL" id="CAB4026688.1"/>
    </source>
</evidence>
<comment type="caution">
    <text evidence="3">The sequence shown here is derived from an EMBL/GenBank/DDBJ whole genome shotgun (WGS) entry which is preliminary data.</text>
</comment>
<protein>
    <submittedName>
        <fullName evidence="3">Uncharacterized protein</fullName>
    </submittedName>
</protein>
<proteinExistence type="predicted"/>
<dbReference type="AlphaFoldDB" id="A0A6S7J7Z9"/>
<dbReference type="InterPro" id="IPR008042">
    <property type="entry name" value="Retrotrans_Pao"/>
</dbReference>
<feature type="coiled-coil region" evidence="1">
    <location>
        <begin position="98"/>
        <end position="142"/>
    </location>
</feature>
<accession>A0A6S7J7Z9</accession>
<keyword evidence="4" id="KW-1185">Reference proteome</keyword>
<reference evidence="3" key="1">
    <citation type="submission" date="2020-04" db="EMBL/GenBank/DDBJ databases">
        <authorList>
            <person name="Alioto T."/>
            <person name="Alioto T."/>
            <person name="Gomez Garrido J."/>
        </authorList>
    </citation>
    <scope>NUCLEOTIDE SEQUENCE</scope>
    <source>
        <strain evidence="3">A484AB</strain>
    </source>
</reference>
<dbReference type="PANTHER" id="PTHR47331">
    <property type="entry name" value="PHD-TYPE DOMAIN-CONTAINING PROTEIN"/>
    <property type="match status" value="1"/>
</dbReference>
<evidence type="ECO:0000256" key="2">
    <source>
        <dbReference type="SAM" id="MobiDB-lite"/>
    </source>
</evidence>
<sequence length="381" mass="44133">MVTRQQSQRRDLEAQDEQQSGLSKETESKLVNLQSLLRKLAYFNRATDEILRVNSKEAIIRQQTTLKTKVSEAYGLIELIQCLKIDAGESDETIDEWTSENNGRLREYEAAIEELNRRLLDEEKIQREIERQEKIRQEVEARALIRHEEEQAEFEKRAREEKFALSLEEKKSIPRERASITEIHIHGFADASILGCCAVIYVVAKQGELVSRGLLVSKARLAKRDLTIPRLELVSCHMVSNLIHNTKKVLSYLPVMGVYAWTDSTVCLQWINGQGNYKQFVSNRVKKINEEKIEWRYVPTQQNPADIGSRGTTRDLQVNETWMNGPDWLSEPAKWPEQLQIKPSEKSEFESRMVKEVMKVTIPKKADFVDSLLEKFQLSKT</sequence>
<feature type="region of interest" description="Disordered" evidence="2">
    <location>
        <begin position="1"/>
        <end position="24"/>
    </location>
</feature>
<keyword evidence="1" id="KW-0175">Coiled coil</keyword>
<dbReference type="EMBL" id="CACRXK020014350">
    <property type="protein sequence ID" value="CAB4026688.1"/>
    <property type="molecule type" value="Genomic_DNA"/>
</dbReference>
<evidence type="ECO:0000313" key="4">
    <source>
        <dbReference type="Proteomes" id="UP001152795"/>
    </source>
</evidence>
<feature type="non-terminal residue" evidence="3">
    <location>
        <position position="381"/>
    </location>
</feature>
<dbReference type="Proteomes" id="UP001152795">
    <property type="component" value="Unassembled WGS sequence"/>
</dbReference>